<evidence type="ECO:0000313" key="1">
    <source>
        <dbReference type="EMBL" id="KDB50430.1"/>
    </source>
</evidence>
<keyword evidence="2" id="KW-1185">Reference proteome</keyword>
<dbReference type="Proteomes" id="UP000026714">
    <property type="component" value="Unassembled WGS sequence"/>
</dbReference>
<accession>A0A059KGD1</accession>
<dbReference type="Pfam" id="PF07394">
    <property type="entry name" value="DUF1501"/>
    <property type="match status" value="1"/>
</dbReference>
<dbReference type="STRING" id="34103.SAMN05421778_10142"/>
<proteinExistence type="predicted"/>
<dbReference type="eggNOG" id="COG4102">
    <property type="taxonomic scope" value="Bacteria"/>
</dbReference>
<dbReference type="InterPro" id="IPR006311">
    <property type="entry name" value="TAT_signal"/>
</dbReference>
<comment type="caution">
    <text evidence="1">The sequence shown here is derived from an EMBL/GenBank/DDBJ whole genome shotgun (WGS) entry which is preliminary data.</text>
</comment>
<sequence>MCPDPHPLSSTRRRLLGAAALAGLATPWRLRAAPADTPRLLVVFLRGACDMASLLVPAASDDYLAARPRIAIARPGSAPDAALALPGEVDWALAPALGDSLLPLYARGELAFVPFAGIHELSRSHFETQDRLEMGAADGSPAEVRRSGWMNRLAAEIGAGRGEVIALTRELPLILRGDIAVPNQALDGASLAGVDARQAARLRQMYAGTALAGAVDDGLEVRRMAQQDLAPGMEPAGRGAISARGFEGEARRIARLMRERWRLGFVDIGGWDTHVGQGGATGALATRAGELGRGLAGFAAELGEAAWRDTVVVVMSEFGRTFRENGSRGTDHGHGTTWMVLGGAVRGGRIVGEQVPVGFASLHQGRDWPVLNEYRALLAGLLGRMYGLDAARLGRVFDAGVGGASGPGGGLV</sequence>
<reference evidence="1 2" key="1">
    <citation type="journal article" date="2014" name="FEMS Microbiol. Ecol.">
        <title>Sphaerotilus natans encrusted with nanoball-shaped Fe(III) oxide minerals formed by nitrate-reducing mixotrophic Fe(II) oxidation.</title>
        <authorList>
            <person name="Park S."/>
            <person name="Kim D.H."/>
            <person name="Lee J.H."/>
            <person name="Hur H.G."/>
        </authorList>
    </citation>
    <scope>NUCLEOTIDE SEQUENCE [LARGE SCALE GENOMIC DNA]</scope>
    <source>
        <strain evidence="1 2">DSM 6575</strain>
    </source>
</reference>
<dbReference type="PANTHER" id="PTHR43737">
    <property type="entry name" value="BLL7424 PROTEIN"/>
    <property type="match status" value="1"/>
</dbReference>
<dbReference type="PANTHER" id="PTHR43737:SF1">
    <property type="entry name" value="DUF1501 DOMAIN-CONTAINING PROTEIN"/>
    <property type="match status" value="1"/>
</dbReference>
<organism evidence="1 2">
    <name type="scientific">Sphaerotilus natans subsp. natans DSM 6575</name>
    <dbReference type="NCBI Taxonomy" id="1286631"/>
    <lineage>
        <taxon>Bacteria</taxon>
        <taxon>Pseudomonadati</taxon>
        <taxon>Pseudomonadota</taxon>
        <taxon>Betaproteobacteria</taxon>
        <taxon>Burkholderiales</taxon>
        <taxon>Sphaerotilaceae</taxon>
        <taxon>Sphaerotilus</taxon>
    </lineage>
</organism>
<evidence type="ECO:0000313" key="2">
    <source>
        <dbReference type="Proteomes" id="UP000026714"/>
    </source>
</evidence>
<dbReference type="PATRIC" id="fig|1286631.3.peg.3838"/>
<name>A0A059KGD1_9BURK</name>
<protein>
    <recommendedName>
        <fullName evidence="3">DUF1501 domain-containing protein</fullName>
    </recommendedName>
</protein>
<gene>
    <name evidence="1" type="ORF">X805_39470</name>
</gene>
<dbReference type="RefSeq" id="WP_051632305.1">
    <property type="nucleotide sequence ID" value="NZ_AZRA01000139.1"/>
</dbReference>
<dbReference type="InterPro" id="IPR010869">
    <property type="entry name" value="DUF1501"/>
</dbReference>
<dbReference type="AlphaFoldDB" id="A0A059KGD1"/>
<dbReference type="EMBL" id="AZRA01000139">
    <property type="protein sequence ID" value="KDB50430.1"/>
    <property type="molecule type" value="Genomic_DNA"/>
</dbReference>
<evidence type="ECO:0008006" key="3">
    <source>
        <dbReference type="Google" id="ProtNLM"/>
    </source>
</evidence>
<dbReference type="PROSITE" id="PS51318">
    <property type="entry name" value="TAT"/>
    <property type="match status" value="1"/>
</dbReference>